<dbReference type="PROSITE" id="PS50088">
    <property type="entry name" value="ANK_REPEAT"/>
    <property type="match status" value="1"/>
</dbReference>
<reference evidence="4 5" key="1">
    <citation type="journal article" date="2023" name="Commun. Biol.">
        <title>Genome analysis of Parmales, the sister group of diatoms, reveals the evolutionary specialization of diatoms from phago-mixotrophs to photoautotrophs.</title>
        <authorList>
            <person name="Ban H."/>
            <person name="Sato S."/>
            <person name="Yoshikawa S."/>
            <person name="Yamada K."/>
            <person name="Nakamura Y."/>
            <person name="Ichinomiya M."/>
            <person name="Sato N."/>
            <person name="Blanc-Mathieu R."/>
            <person name="Endo H."/>
            <person name="Kuwata A."/>
            <person name="Ogata H."/>
        </authorList>
    </citation>
    <scope>NUCLEOTIDE SEQUENCE [LARGE SCALE GENOMIC DNA]</scope>
</reference>
<dbReference type="Gene3D" id="1.25.40.20">
    <property type="entry name" value="Ankyrin repeat-containing domain"/>
    <property type="match status" value="1"/>
</dbReference>
<organism evidence="4 5">
    <name type="scientific">Tetraparma gracilis</name>
    <dbReference type="NCBI Taxonomy" id="2962635"/>
    <lineage>
        <taxon>Eukaryota</taxon>
        <taxon>Sar</taxon>
        <taxon>Stramenopiles</taxon>
        <taxon>Ochrophyta</taxon>
        <taxon>Bolidophyceae</taxon>
        <taxon>Parmales</taxon>
        <taxon>Triparmaceae</taxon>
        <taxon>Tetraparma</taxon>
    </lineage>
</organism>
<dbReference type="PROSITE" id="PS50297">
    <property type="entry name" value="ANK_REP_REGION"/>
    <property type="match status" value="1"/>
</dbReference>
<dbReference type="InterPro" id="IPR002110">
    <property type="entry name" value="Ankyrin_rpt"/>
</dbReference>
<evidence type="ECO:0000256" key="3">
    <source>
        <dbReference type="PROSITE-ProRule" id="PRU00023"/>
    </source>
</evidence>
<accession>A0ABQ6N5V3</accession>
<dbReference type="SMART" id="SM00248">
    <property type="entry name" value="ANK"/>
    <property type="match status" value="3"/>
</dbReference>
<feature type="repeat" description="ANK" evidence="3">
    <location>
        <begin position="153"/>
        <end position="175"/>
    </location>
</feature>
<dbReference type="PANTHER" id="PTHR24171:SF8">
    <property type="entry name" value="BRCA1-ASSOCIATED RING DOMAIN PROTEIN 1"/>
    <property type="match status" value="1"/>
</dbReference>
<evidence type="ECO:0000313" key="4">
    <source>
        <dbReference type="EMBL" id="GMI40292.1"/>
    </source>
</evidence>
<dbReference type="PANTHER" id="PTHR24171">
    <property type="entry name" value="ANKYRIN REPEAT DOMAIN-CONTAINING PROTEIN 39-RELATED"/>
    <property type="match status" value="1"/>
</dbReference>
<proteinExistence type="predicted"/>
<dbReference type="InterPro" id="IPR036770">
    <property type="entry name" value="Ankyrin_rpt-contain_sf"/>
</dbReference>
<gene>
    <name evidence="4" type="ORF">TeGR_g312</name>
</gene>
<dbReference type="SUPFAM" id="SSF48403">
    <property type="entry name" value="Ankyrin repeat"/>
    <property type="match status" value="1"/>
</dbReference>
<evidence type="ECO:0000256" key="1">
    <source>
        <dbReference type="ARBA" id="ARBA00022737"/>
    </source>
</evidence>
<dbReference type="EMBL" id="BRYB01000922">
    <property type="protein sequence ID" value="GMI40292.1"/>
    <property type="molecule type" value="Genomic_DNA"/>
</dbReference>
<evidence type="ECO:0000256" key="2">
    <source>
        <dbReference type="ARBA" id="ARBA00023043"/>
    </source>
</evidence>
<keyword evidence="1" id="KW-0677">Repeat</keyword>
<protein>
    <recommendedName>
        <fullName evidence="6">Ankyrin repeat protein</fullName>
    </recommendedName>
</protein>
<keyword evidence="2 3" id="KW-0040">ANK repeat</keyword>
<dbReference type="Proteomes" id="UP001165060">
    <property type="component" value="Unassembled WGS sequence"/>
</dbReference>
<evidence type="ECO:0000313" key="5">
    <source>
        <dbReference type="Proteomes" id="UP001165060"/>
    </source>
</evidence>
<comment type="caution">
    <text evidence="4">The sequence shown here is derived from an EMBL/GenBank/DDBJ whole genome shotgun (WGS) entry which is preliminary data.</text>
</comment>
<dbReference type="Pfam" id="PF12796">
    <property type="entry name" value="Ank_2"/>
    <property type="match status" value="1"/>
</dbReference>
<name>A0ABQ6N5V3_9STRA</name>
<sequence>MNAPNSHAMTAGTTAQETVEMKDATVAAARLTFDVKEETVIDSSSDDGDWWDGVYGTFPGEDMDSEEALLDACKDNDIDAVLDLIGDDIQKSEVNLDCRVPMNHPNPPIYSRSRRSVMYEDSAFHICCARGHQELVDFFIQREECDFTMPDMDKLTPLHAAVASNHIDIVKALVKSQRVPNMLPAVDRSGRTC</sequence>
<evidence type="ECO:0008006" key="6">
    <source>
        <dbReference type="Google" id="ProtNLM"/>
    </source>
</evidence>
<feature type="non-terminal residue" evidence="4">
    <location>
        <position position="193"/>
    </location>
</feature>
<keyword evidence="5" id="KW-1185">Reference proteome</keyword>